<dbReference type="Pfam" id="PF00534">
    <property type="entry name" value="Glycos_transf_1"/>
    <property type="match status" value="1"/>
</dbReference>
<evidence type="ECO:0000313" key="3">
    <source>
        <dbReference type="Proteomes" id="UP000001446"/>
    </source>
</evidence>
<dbReference type="CDD" id="cd03801">
    <property type="entry name" value="GT4_PimA-like"/>
    <property type="match status" value="1"/>
</dbReference>
<dbReference type="PANTHER" id="PTHR46656:SF3">
    <property type="entry name" value="PUTATIVE-RELATED"/>
    <property type="match status" value="1"/>
</dbReference>
<dbReference type="Proteomes" id="UP000001446">
    <property type="component" value="Chromosome"/>
</dbReference>
<dbReference type="HOGENOM" id="CLU_306502_0_0_6"/>
<organism evidence="2 3">
    <name type="scientific">Dickeya zeae (strain Ech586)</name>
    <name type="common">Dickeya dadantii (strain Ech586)</name>
    <dbReference type="NCBI Taxonomy" id="590409"/>
    <lineage>
        <taxon>Bacteria</taxon>
        <taxon>Pseudomonadati</taxon>
        <taxon>Pseudomonadota</taxon>
        <taxon>Gammaproteobacteria</taxon>
        <taxon>Enterobacterales</taxon>
        <taxon>Pectobacteriaceae</taxon>
        <taxon>Dickeya</taxon>
        <taxon>Dickeya parazeae</taxon>
    </lineage>
</organism>
<proteinExistence type="predicted"/>
<keyword evidence="2" id="KW-0808">Transferase</keyword>
<dbReference type="eggNOG" id="COG0438">
    <property type="taxonomic scope" value="Bacteria"/>
</dbReference>
<gene>
    <name evidence="2" type="ordered locus">Dd586_0663</name>
</gene>
<dbReference type="OrthoDB" id="9801954at2"/>
<protein>
    <submittedName>
        <fullName evidence="2">Glycosyl transferase group 1</fullName>
    </submittedName>
</protein>
<dbReference type="STRING" id="590409.Dd586_0663"/>
<dbReference type="Gene3D" id="3.40.50.2000">
    <property type="entry name" value="Glycogen Phosphorylase B"/>
    <property type="match status" value="1"/>
</dbReference>
<dbReference type="InterPro" id="IPR001296">
    <property type="entry name" value="Glyco_trans_1"/>
</dbReference>
<dbReference type="AlphaFoldDB" id="D2BSD7"/>
<dbReference type="GO" id="GO:0016757">
    <property type="term" value="F:glycosyltransferase activity"/>
    <property type="evidence" value="ECO:0007669"/>
    <property type="project" value="InterPro"/>
</dbReference>
<name>D2BSD7_DICZ5</name>
<feature type="domain" description="Glycosyl transferase family 1" evidence="1">
    <location>
        <begin position="795"/>
        <end position="926"/>
    </location>
</feature>
<keyword evidence="3" id="KW-1185">Reference proteome</keyword>
<dbReference type="RefSeq" id="WP_012883401.1">
    <property type="nucleotide sequence ID" value="NC_013592.1"/>
</dbReference>
<dbReference type="CAZy" id="GT4">
    <property type="family name" value="Glycosyltransferase Family 4"/>
</dbReference>
<sequence>MILRVLSFFIRYGDADYKGAYQELMEFYAGMPDIEVESVLIDTALESGVEARLGTCALMMAGDNNRREFSGWDSALGRYRDLLADFDLVHLVTSAFQNEYNGFYPLICREMLEYVRNTPHVMLAHIDAYPERVHLLGRGFQTWGCSKFLFARPVDLAALGSLVGPFSGDDFFPSDNSTPFRTEAPLSQNYADFLLNWLTGDGLPHGKWHSVFRYTDNNIAKFRAKALSILDEHNLSMRIRESGVRIVDYTWWHAKQDHLEELIPPDELTQVKERNQYLFGTHIVNGESPQQLPLPARPRIAALLEGNSVGGSLFSGELIDALISGLDVPDEWSSMNRELTRAALLMKAGYRFCSSQIDWLRQTSDSFEQHSVLPISIGLHAIWLARDDLRQNIDLRTQEGRENLIVWWWREGRTETWLRELIPEAILSEPDHSLVQDAPLPITCGLHVVWLAREDLRQTLDLETLEGRQDLVIWWWREGRADAWLRALIPEAILSEPDHSLVQDAPLPITRGLHTLWLIREDLQEAFDLDTPQGRIGLTVWWFVEKVKDANISYLIADSVLDEIAPCFSLDSSHPFTRGEYVLWLSRADLRNAFDIKLPEGRQAYHRWMATFGCTKDYILQSQYNRGIQQSKVPTSGYIEGGINIVGYGRGEFGIGEDVRMAVKAFSASSLDVCVPILPLSVSARQEDRAIRGYEVAKPVFRTNLICLPYYETLRLLAATHHDIFDCRYNIAFWQWELSRFPESMRCALDFVDEIWASSEFTASAIRDATDKPVFHMPMVVSLPHSTQQWKRADFGLPENDFIFLTVLDGNSSLKRKNPLAAVQAFSLAFPYEKDVRLVIKAMNVSESQPHWRNIVDLAAKDERIYLIVETFSKDKLIGLQSVCDSFVSLHRSEGFGRNIAEAMLLGKPVIVSDYSGNRDFTTSDTAFLVQGSMVPVAHEDYAFAKGQIWFEPDVDMAVGMFKVCRENEDLRRTKAIAGKEFVSRTFSSESVGASYKKRIDTLTAI</sequence>
<evidence type="ECO:0000259" key="1">
    <source>
        <dbReference type="Pfam" id="PF00534"/>
    </source>
</evidence>
<dbReference type="EMBL" id="CP001836">
    <property type="protein sequence ID" value="ACZ75556.1"/>
    <property type="molecule type" value="Genomic_DNA"/>
</dbReference>
<accession>D2BSD7</accession>
<evidence type="ECO:0000313" key="2">
    <source>
        <dbReference type="EMBL" id="ACZ75556.1"/>
    </source>
</evidence>
<dbReference type="SUPFAM" id="SSF53756">
    <property type="entry name" value="UDP-Glycosyltransferase/glycogen phosphorylase"/>
    <property type="match status" value="1"/>
</dbReference>
<dbReference type="KEGG" id="ddc:Dd586_0663"/>
<reference evidence="2" key="1">
    <citation type="submission" date="2009-12" db="EMBL/GenBank/DDBJ databases">
        <title>Complete sequence of Dickeya dadantii Ech586.</title>
        <authorList>
            <consortium name="US DOE Joint Genome Institute"/>
            <person name="Lucas S."/>
            <person name="Copeland A."/>
            <person name="Lapidus A."/>
            <person name="Glavina del Rio T."/>
            <person name="Tice H."/>
            <person name="Bruce D."/>
            <person name="Goodwin L."/>
            <person name="Pitluck S."/>
            <person name="Munk A.C."/>
            <person name="Brettin T."/>
            <person name="Detter J.C."/>
            <person name="Han C."/>
            <person name="Tapia R."/>
            <person name="Larimer F."/>
            <person name="Land M."/>
            <person name="Hauser L."/>
            <person name="Kyrpides N."/>
            <person name="Mikhailova N."/>
            <person name="Balakrishnan V."/>
            <person name="Glasner J."/>
            <person name="Perna N.T."/>
        </authorList>
    </citation>
    <scope>NUCLEOTIDE SEQUENCE [LARGE SCALE GENOMIC DNA]</scope>
    <source>
        <strain evidence="2">Ech586</strain>
    </source>
</reference>
<dbReference type="PANTHER" id="PTHR46656">
    <property type="entry name" value="PUTATIVE-RELATED"/>
    <property type="match status" value="1"/>
</dbReference>